<keyword evidence="6 8" id="KW-1133">Transmembrane helix</keyword>
<keyword evidence="4" id="KW-1003">Cell membrane</keyword>
<feature type="transmembrane region" description="Helical" evidence="8">
    <location>
        <begin position="53"/>
        <end position="74"/>
    </location>
</feature>
<sequence length="367" mass="37790">MADDAGRGESAQAGGGWSLAARMRRAGVVSWSALGVIALVVVIAGALSALSGILVPLTVALILGIVLEPLSAALRRLGIPAVIAVAATLLVTTAVAAGTVAIVVWGFLQQWSEIYRQLLLGWTAFVDWAGEMDADAQWLPRLQSAFADHAPDLGQGILGAVASTFYGALSLVVGAFLAAFFLFFALRDAERFPAWLARSTPLVDAEVDAVISLTRQSVRGYFRGTALTALVTAPIFMIPLLLLRVPLAIPILILYFVLSFIPYLGAWITGAFVVLIALGSGGPTAALILGLTFVISNGTIQSVASSWALGSSLRLHPVAVLLATMIGGTVAGLLGMVLGAPLLAAVVKSVAAIRQLRAAAGGSGTAD</sequence>
<evidence type="ECO:0000256" key="4">
    <source>
        <dbReference type="ARBA" id="ARBA00022475"/>
    </source>
</evidence>
<reference evidence="9" key="1">
    <citation type="submission" date="2020-07" db="EMBL/GenBank/DDBJ databases">
        <authorList>
            <person name="Pettersson B.M.F."/>
            <person name="Behra P.R.K."/>
            <person name="Ramesh M."/>
            <person name="Das S."/>
            <person name="Dasgupta S."/>
            <person name="Kirsebom L.A."/>
        </authorList>
    </citation>
    <scope>NUCLEOTIDE SEQUENCE</scope>
    <source>
        <strain evidence="9">DSM 44838</strain>
    </source>
</reference>
<feature type="transmembrane region" description="Helical" evidence="8">
    <location>
        <begin position="28"/>
        <end position="47"/>
    </location>
</feature>
<organism evidence="9 10">
    <name type="scientific">Mycobacterium yunnanensis</name>
    <dbReference type="NCBI Taxonomy" id="368477"/>
    <lineage>
        <taxon>Bacteria</taxon>
        <taxon>Bacillati</taxon>
        <taxon>Actinomycetota</taxon>
        <taxon>Actinomycetes</taxon>
        <taxon>Mycobacteriales</taxon>
        <taxon>Mycobacteriaceae</taxon>
        <taxon>Mycobacterium</taxon>
    </lineage>
</organism>
<evidence type="ECO:0000256" key="8">
    <source>
        <dbReference type="SAM" id="Phobius"/>
    </source>
</evidence>
<evidence type="ECO:0000256" key="7">
    <source>
        <dbReference type="ARBA" id="ARBA00023136"/>
    </source>
</evidence>
<dbReference type="RefSeq" id="WP_263996288.1">
    <property type="nucleotide sequence ID" value="NZ_JACKVK010000008.1"/>
</dbReference>
<feature type="transmembrane region" description="Helical" evidence="8">
    <location>
        <begin position="321"/>
        <end position="347"/>
    </location>
</feature>
<comment type="caution">
    <text evidence="9">The sequence shown here is derived from an EMBL/GenBank/DDBJ whole genome shotgun (WGS) entry which is preliminary data.</text>
</comment>
<dbReference type="InterPro" id="IPR002549">
    <property type="entry name" value="AI-2E-like"/>
</dbReference>
<feature type="transmembrane region" description="Helical" evidence="8">
    <location>
        <begin position="81"/>
        <end position="108"/>
    </location>
</feature>
<dbReference type="Proteomes" id="UP001141629">
    <property type="component" value="Unassembled WGS sequence"/>
</dbReference>
<name>A0A9X2Z0G4_9MYCO</name>
<keyword evidence="5 8" id="KW-0812">Transmembrane</keyword>
<evidence type="ECO:0000256" key="3">
    <source>
        <dbReference type="ARBA" id="ARBA00022448"/>
    </source>
</evidence>
<accession>A0A9X2Z0G4</accession>
<dbReference type="PANTHER" id="PTHR21716:SF53">
    <property type="entry name" value="PERMEASE PERM-RELATED"/>
    <property type="match status" value="1"/>
</dbReference>
<keyword evidence="3" id="KW-0813">Transport</keyword>
<evidence type="ECO:0000256" key="6">
    <source>
        <dbReference type="ARBA" id="ARBA00022989"/>
    </source>
</evidence>
<feature type="transmembrane region" description="Helical" evidence="8">
    <location>
        <begin position="248"/>
        <end position="278"/>
    </location>
</feature>
<dbReference type="Pfam" id="PF01594">
    <property type="entry name" value="AI-2E_transport"/>
    <property type="match status" value="1"/>
</dbReference>
<dbReference type="GO" id="GO:0005886">
    <property type="term" value="C:plasma membrane"/>
    <property type="evidence" value="ECO:0007669"/>
    <property type="project" value="UniProtKB-SubCell"/>
</dbReference>
<dbReference type="PANTHER" id="PTHR21716">
    <property type="entry name" value="TRANSMEMBRANE PROTEIN"/>
    <property type="match status" value="1"/>
</dbReference>
<evidence type="ECO:0000313" key="10">
    <source>
        <dbReference type="Proteomes" id="UP001141629"/>
    </source>
</evidence>
<protein>
    <submittedName>
        <fullName evidence="9">AI-2E family transporter</fullName>
    </submittedName>
</protein>
<gene>
    <name evidence="9" type="ORF">H7K45_13310</name>
</gene>
<evidence type="ECO:0000313" key="9">
    <source>
        <dbReference type="EMBL" id="MCV7421518.1"/>
    </source>
</evidence>
<comment type="subcellular location">
    <subcellularLocation>
        <location evidence="1">Cell membrane</location>
        <topology evidence="1">Multi-pass membrane protein</topology>
    </subcellularLocation>
</comment>
<evidence type="ECO:0000256" key="1">
    <source>
        <dbReference type="ARBA" id="ARBA00004651"/>
    </source>
</evidence>
<keyword evidence="7 8" id="KW-0472">Membrane</keyword>
<dbReference type="EMBL" id="JACKVK010000008">
    <property type="protein sequence ID" value="MCV7421518.1"/>
    <property type="molecule type" value="Genomic_DNA"/>
</dbReference>
<reference evidence="9" key="2">
    <citation type="journal article" date="2022" name="BMC Genomics">
        <title>Comparative genome analysis of mycobacteria focusing on tRNA and non-coding RNA.</title>
        <authorList>
            <person name="Behra P.R.K."/>
            <person name="Pettersson B.M.F."/>
            <person name="Ramesh M."/>
            <person name="Das S."/>
            <person name="Dasgupta S."/>
            <person name="Kirsebom L.A."/>
        </authorList>
    </citation>
    <scope>NUCLEOTIDE SEQUENCE</scope>
    <source>
        <strain evidence="9">DSM 44838</strain>
    </source>
</reference>
<proteinExistence type="inferred from homology"/>
<keyword evidence="10" id="KW-1185">Reference proteome</keyword>
<comment type="similarity">
    <text evidence="2">Belongs to the autoinducer-2 exporter (AI-2E) (TC 2.A.86) family.</text>
</comment>
<evidence type="ECO:0000256" key="2">
    <source>
        <dbReference type="ARBA" id="ARBA00009773"/>
    </source>
</evidence>
<evidence type="ECO:0000256" key="5">
    <source>
        <dbReference type="ARBA" id="ARBA00022692"/>
    </source>
</evidence>
<feature type="transmembrane region" description="Helical" evidence="8">
    <location>
        <begin position="221"/>
        <end position="242"/>
    </location>
</feature>
<dbReference type="AlphaFoldDB" id="A0A9X2Z0G4"/>
<feature type="transmembrane region" description="Helical" evidence="8">
    <location>
        <begin position="165"/>
        <end position="186"/>
    </location>
</feature>